<dbReference type="Gene3D" id="3.40.50.150">
    <property type="entry name" value="Vaccinia Virus protein VP39"/>
    <property type="match status" value="1"/>
</dbReference>
<keyword evidence="1" id="KW-0489">Methyltransferase</keyword>
<dbReference type="Pfam" id="PF01795">
    <property type="entry name" value="Methyltransf_5"/>
    <property type="match status" value="1"/>
</dbReference>
<dbReference type="AlphaFoldDB" id="A0A930W4E5"/>
<organism evidence="1 2">
    <name type="scientific">Lancefieldella parvula</name>
    <dbReference type="NCBI Taxonomy" id="1382"/>
    <lineage>
        <taxon>Bacteria</taxon>
        <taxon>Bacillati</taxon>
        <taxon>Actinomycetota</taxon>
        <taxon>Coriobacteriia</taxon>
        <taxon>Coriobacteriales</taxon>
        <taxon>Atopobiaceae</taxon>
        <taxon>Lancefieldella</taxon>
    </lineage>
</organism>
<evidence type="ECO:0000313" key="1">
    <source>
        <dbReference type="EMBL" id="MBF4809052.1"/>
    </source>
</evidence>
<dbReference type="GO" id="GO:0071424">
    <property type="term" value="F:rRNA (cytosine-N4-)-methyltransferase activity"/>
    <property type="evidence" value="ECO:0007669"/>
    <property type="project" value="TreeGrafter"/>
</dbReference>
<dbReference type="GO" id="GO:0070475">
    <property type="term" value="P:rRNA base methylation"/>
    <property type="evidence" value="ECO:0007669"/>
    <property type="project" value="TreeGrafter"/>
</dbReference>
<dbReference type="EMBL" id="JABZGT010000095">
    <property type="protein sequence ID" value="MBF4809052.1"/>
    <property type="molecule type" value="Genomic_DNA"/>
</dbReference>
<evidence type="ECO:0000313" key="2">
    <source>
        <dbReference type="Proteomes" id="UP000772566"/>
    </source>
</evidence>
<gene>
    <name evidence="1" type="primary">mraW</name>
    <name evidence="1" type="ORF">HXK23_02330</name>
</gene>
<dbReference type="PANTHER" id="PTHR11265">
    <property type="entry name" value="S-ADENOSYL-METHYLTRANSFERASE MRAW"/>
    <property type="match status" value="1"/>
</dbReference>
<comment type="caution">
    <text evidence="1">The sequence shown here is derived from an EMBL/GenBank/DDBJ whole genome shotgun (WGS) entry which is preliminary data.</text>
</comment>
<protein>
    <submittedName>
        <fullName evidence="1">16S rRNA (Cytosine(1402)-N(4))-methyltransferase</fullName>
        <ecNumber evidence="1">2.1.1.199</ecNumber>
    </submittedName>
</protein>
<dbReference type="EC" id="2.1.1.199" evidence="1"/>
<name>A0A930W4E5_9ACTN</name>
<proteinExistence type="predicted"/>
<keyword evidence="1" id="KW-0808">Transferase</keyword>
<sequence>MKVEYRHQPVMLAEVLRELDPKPGEVVCDCTLGGAGHTVEMAKLIAPDGLSIGIDQDAMAHQAAAARLKQEV</sequence>
<dbReference type="InterPro" id="IPR029063">
    <property type="entry name" value="SAM-dependent_MTases_sf"/>
</dbReference>
<feature type="non-terminal residue" evidence="1">
    <location>
        <position position="72"/>
    </location>
</feature>
<reference evidence="1" key="1">
    <citation type="submission" date="2020-04" db="EMBL/GenBank/DDBJ databases">
        <title>Deep metagenomics examines the oral microbiome during advanced dental caries in children, revealing novel taxa and co-occurrences with host molecules.</title>
        <authorList>
            <person name="Baker J.L."/>
            <person name="Morton J.T."/>
            <person name="Dinis M."/>
            <person name="Alvarez R."/>
            <person name="Tran N.C."/>
            <person name="Knight R."/>
            <person name="Edlund A."/>
        </authorList>
    </citation>
    <scope>NUCLEOTIDE SEQUENCE</scope>
    <source>
        <strain evidence="1">JCVI_22A_bin.2</strain>
    </source>
</reference>
<dbReference type="GO" id="GO:0005737">
    <property type="term" value="C:cytoplasm"/>
    <property type="evidence" value="ECO:0007669"/>
    <property type="project" value="TreeGrafter"/>
</dbReference>
<dbReference type="InterPro" id="IPR002903">
    <property type="entry name" value="RsmH"/>
</dbReference>
<dbReference type="SUPFAM" id="SSF53335">
    <property type="entry name" value="S-adenosyl-L-methionine-dependent methyltransferases"/>
    <property type="match status" value="1"/>
</dbReference>
<accession>A0A930W4E5</accession>
<dbReference type="PANTHER" id="PTHR11265:SF0">
    <property type="entry name" value="12S RRNA N4-METHYLCYTIDINE METHYLTRANSFERASE"/>
    <property type="match status" value="1"/>
</dbReference>
<dbReference type="Proteomes" id="UP000772566">
    <property type="component" value="Unassembled WGS sequence"/>
</dbReference>